<feature type="coiled-coil region" evidence="1">
    <location>
        <begin position="58"/>
        <end position="92"/>
    </location>
</feature>
<keyword evidence="1" id="KW-0175">Coiled coil</keyword>
<protein>
    <submittedName>
        <fullName evidence="3">Uncharacterized protein</fullName>
    </submittedName>
</protein>
<sequence length="190" mass="20902">MPDVTVTQVIGILAIAANIGIALMIIILLGERSHAAWARVGQQASELVMIRAQLQTQVNEAEAVIRDGRGDIDELRKQLQNVEADVAAVQQRQKDTDLPVGYVATPVDVVDRRYRTWRVVVRNSDLGAEAGALSHPAYRWIEGRYYDIPAANMEYAIDALQARFPARDGFTIEPARSREPDEPLAAAEAG</sequence>
<reference evidence="4" key="1">
    <citation type="journal article" date="2019" name="Int. J. Syst. Evol. Microbiol.">
        <title>The Global Catalogue of Microorganisms (GCM) 10K type strain sequencing project: providing services to taxonomists for standard genome sequencing and annotation.</title>
        <authorList>
            <consortium name="The Broad Institute Genomics Platform"/>
            <consortium name="The Broad Institute Genome Sequencing Center for Infectious Disease"/>
            <person name="Wu L."/>
            <person name="Ma J."/>
        </authorList>
    </citation>
    <scope>NUCLEOTIDE SEQUENCE [LARGE SCALE GENOMIC DNA]</scope>
    <source>
        <strain evidence="4">KCTC 42182</strain>
    </source>
</reference>
<keyword evidence="2" id="KW-1133">Transmembrane helix</keyword>
<evidence type="ECO:0000313" key="3">
    <source>
        <dbReference type="EMBL" id="MFC3676666.1"/>
    </source>
</evidence>
<evidence type="ECO:0000256" key="2">
    <source>
        <dbReference type="SAM" id="Phobius"/>
    </source>
</evidence>
<name>A0ABV7VJF1_9PROT</name>
<keyword evidence="2" id="KW-0472">Membrane</keyword>
<dbReference type="EMBL" id="JBHRYJ010000003">
    <property type="protein sequence ID" value="MFC3676666.1"/>
    <property type="molecule type" value="Genomic_DNA"/>
</dbReference>
<keyword evidence="4" id="KW-1185">Reference proteome</keyword>
<organism evidence="3 4">
    <name type="scientific">Ferrovibrio xuzhouensis</name>
    <dbReference type="NCBI Taxonomy" id="1576914"/>
    <lineage>
        <taxon>Bacteria</taxon>
        <taxon>Pseudomonadati</taxon>
        <taxon>Pseudomonadota</taxon>
        <taxon>Alphaproteobacteria</taxon>
        <taxon>Rhodospirillales</taxon>
        <taxon>Rhodospirillaceae</taxon>
        <taxon>Ferrovibrio</taxon>
    </lineage>
</organism>
<evidence type="ECO:0000256" key="1">
    <source>
        <dbReference type="SAM" id="Coils"/>
    </source>
</evidence>
<feature type="transmembrane region" description="Helical" evidence="2">
    <location>
        <begin position="6"/>
        <end position="29"/>
    </location>
</feature>
<accession>A0ABV7VJF1</accession>
<evidence type="ECO:0000313" key="4">
    <source>
        <dbReference type="Proteomes" id="UP001595711"/>
    </source>
</evidence>
<dbReference type="RefSeq" id="WP_379727721.1">
    <property type="nucleotide sequence ID" value="NZ_JBHRYJ010000003.1"/>
</dbReference>
<dbReference type="Proteomes" id="UP001595711">
    <property type="component" value="Unassembled WGS sequence"/>
</dbReference>
<gene>
    <name evidence="3" type="ORF">ACFOOQ_14000</name>
</gene>
<comment type="caution">
    <text evidence="3">The sequence shown here is derived from an EMBL/GenBank/DDBJ whole genome shotgun (WGS) entry which is preliminary data.</text>
</comment>
<keyword evidence="2" id="KW-0812">Transmembrane</keyword>
<proteinExistence type="predicted"/>